<evidence type="ECO:0000313" key="2">
    <source>
        <dbReference type="Proteomes" id="UP000623467"/>
    </source>
</evidence>
<dbReference type="Proteomes" id="UP000623467">
    <property type="component" value="Unassembled WGS sequence"/>
</dbReference>
<proteinExistence type="predicted"/>
<protein>
    <submittedName>
        <fullName evidence="1">Hexose carrier protein</fullName>
    </submittedName>
</protein>
<dbReference type="AlphaFoldDB" id="A0A8H6XXR4"/>
<accession>A0A8H6XXR4</accession>
<dbReference type="InterPro" id="IPR032675">
    <property type="entry name" value="LRR_dom_sf"/>
</dbReference>
<sequence>MSLSDSPFVNRLNTNYVPSESEILQIRALLVDPMDELARVDSQIEVLEITLGQLKERRAVLQEPIDAHRALISPMRLIPHDVLLEIFFACLPTKHNALIDHNEAPLLLGCICRHWRDVTYSTPMLWSSIHIPFLHYLSTPSNILLGLEKIVAGWLARSATCPPSVSLFDFANRVESNPTLKDHPIVLQLLAVSHRLHRLGLAGDAEFLRPLLRLGPEDVPLLKRVQVETMAYQMVPSMNILRAPTLEDVKLASALGDPLSLPLQWSQLTSLRLQCYECRDGVSFGGGLDFDGALDVLRKCPNLEQCEIEVTKSSAHLGLTRDLPPIILPRLHNLLLGGWHFLLENWSYDLVAPNLRFIQIGQDNIIPSGLNCLRADIDPIRFTLTGLHEFLQSFPMISHLRLTSAQPPPDFLDDEFIGLLCSPHNLCPMLTDINLWSESSSRRSPYMRSVRFSDAAVLAFIKARMAMPIPLRRFRVQFARPMVLDIMPELQSFISDGLQITLEYPPQSKFMAQDGLAGPRSMVY</sequence>
<name>A0A8H6XXR4_9AGAR</name>
<dbReference type="EMBL" id="JACAZH010000017">
    <property type="protein sequence ID" value="KAF7348321.1"/>
    <property type="molecule type" value="Genomic_DNA"/>
</dbReference>
<comment type="caution">
    <text evidence="1">The sequence shown here is derived from an EMBL/GenBank/DDBJ whole genome shotgun (WGS) entry which is preliminary data.</text>
</comment>
<gene>
    <name evidence="1" type="ORF">MSAN_01785900</name>
</gene>
<reference evidence="1" key="1">
    <citation type="submission" date="2020-05" db="EMBL/GenBank/DDBJ databases">
        <title>Mycena genomes resolve the evolution of fungal bioluminescence.</title>
        <authorList>
            <person name="Tsai I.J."/>
        </authorList>
    </citation>
    <scope>NUCLEOTIDE SEQUENCE</scope>
    <source>
        <strain evidence="1">160909Yilan</strain>
    </source>
</reference>
<evidence type="ECO:0000313" key="1">
    <source>
        <dbReference type="EMBL" id="KAF7348321.1"/>
    </source>
</evidence>
<keyword evidence="2" id="KW-1185">Reference proteome</keyword>
<dbReference type="Gene3D" id="3.80.10.10">
    <property type="entry name" value="Ribonuclease Inhibitor"/>
    <property type="match status" value="1"/>
</dbReference>
<dbReference type="OrthoDB" id="3144494at2759"/>
<organism evidence="1 2">
    <name type="scientific">Mycena sanguinolenta</name>
    <dbReference type="NCBI Taxonomy" id="230812"/>
    <lineage>
        <taxon>Eukaryota</taxon>
        <taxon>Fungi</taxon>
        <taxon>Dikarya</taxon>
        <taxon>Basidiomycota</taxon>
        <taxon>Agaricomycotina</taxon>
        <taxon>Agaricomycetes</taxon>
        <taxon>Agaricomycetidae</taxon>
        <taxon>Agaricales</taxon>
        <taxon>Marasmiineae</taxon>
        <taxon>Mycenaceae</taxon>
        <taxon>Mycena</taxon>
    </lineage>
</organism>